<name>A0A7R9GH32_9CRUS</name>
<organism evidence="2">
    <name type="scientific">Notodromas monacha</name>
    <dbReference type="NCBI Taxonomy" id="399045"/>
    <lineage>
        <taxon>Eukaryota</taxon>
        <taxon>Metazoa</taxon>
        <taxon>Ecdysozoa</taxon>
        <taxon>Arthropoda</taxon>
        <taxon>Crustacea</taxon>
        <taxon>Oligostraca</taxon>
        <taxon>Ostracoda</taxon>
        <taxon>Podocopa</taxon>
        <taxon>Podocopida</taxon>
        <taxon>Cypridocopina</taxon>
        <taxon>Cypridoidea</taxon>
        <taxon>Cyprididae</taxon>
        <taxon>Notodromas</taxon>
    </lineage>
</organism>
<feature type="compositionally biased region" description="Polar residues" evidence="1">
    <location>
        <begin position="78"/>
        <end position="95"/>
    </location>
</feature>
<sequence>MFFNVKRRCDRHPIRPSSLYPTEELPSDSYMPVADKKFSHVLKNPDDYRYADACPRIRQMSLISRTRSCPSCTEKAANETSNNKNRFFSGNNAAS</sequence>
<dbReference type="EMBL" id="CAJPEX010002355">
    <property type="protein sequence ID" value="CAG0920879.1"/>
    <property type="molecule type" value="Genomic_DNA"/>
</dbReference>
<keyword evidence="3" id="KW-1185">Reference proteome</keyword>
<proteinExistence type="predicted"/>
<evidence type="ECO:0000313" key="2">
    <source>
        <dbReference type="EMBL" id="CAD7280727.1"/>
    </source>
</evidence>
<reference evidence="2" key="1">
    <citation type="submission" date="2020-11" db="EMBL/GenBank/DDBJ databases">
        <authorList>
            <person name="Tran Van P."/>
        </authorList>
    </citation>
    <scope>NUCLEOTIDE SEQUENCE</scope>
</reference>
<dbReference type="Proteomes" id="UP000678499">
    <property type="component" value="Unassembled WGS sequence"/>
</dbReference>
<dbReference type="AlphaFoldDB" id="A0A7R9GH32"/>
<evidence type="ECO:0000313" key="3">
    <source>
        <dbReference type="Proteomes" id="UP000678499"/>
    </source>
</evidence>
<evidence type="ECO:0000256" key="1">
    <source>
        <dbReference type="SAM" id="MobiDB-lite"/>
    </source>
</evidence>
<gene>
    <name evidence="2" type="ORF">NMOB1V02_LOCUS8384</name>
</gene>
<dbReference type="EMBL" id="OA884392">
    <property type="protein sequence ID" value="CAD7280727.1"/>
    <property type="molecule type" value="Genomic_DNA"/>
</dbReference>
<accession>A0A7R9GH32</accession>
<feature type="region of interest" description="Disordered" evidence="1">
    <location>
        <begin position="73"/>
        <end position="95"/>
    </location>
</feature>
<protein>
    <submittedName>
        <fullName evidence="2">Uncharacterized protein</fullName>
    </submittedName>
</protein>